<dbReference type="PANTHER" id="PTHR11596:SF5">
    <property type="entry name" value="ALKALINE PHOSPHATASE"/>
    <property type="match status" value="1"/>
</dbReference>
<dbReference type="EMBL" id="JAENJH010000003">
    <property type="protein sequence ID" value="MBK1785969.1"/>
    <property type="molecule type" value="Genomic_DNA"/>
</dbReference>
<comment type="cofactor">
    <cofactor evidence="3">
        <name>Mg(2+)</name>
        <dbReference type="ChEBI" id="CHEBI:18420"/>
    </cofactor>
    <text evidence="3">Binds 1 Mg(2+) ion.</text>
</comment>
<feature type="active site" description="Phosphoserine intermediate" evidence="2">
    <location>
        <position position="130"/>
    </location>
</feature>
<feature type="binding site" evidence="3">
    <location>
        <position position="183"/>
    </location>
    <ligand>
        <name>Mg(2+)</name>
        <dbReference type="ChEBI" id="CHEBI:18420"/>
    </ligand>
</feature>
<accession>A0A934QVA1</accession>
<dbReference type="CDD" id="cd16012">
    <property type="entry name" value="ALP"/>
    <property type="match status" value="1"/>
</dbReference>
<evidence type="ECO:0000256" key="1">
    <source>
        <dbReference type="ARBA" id="ARBA00022553"/>
    </source>
</evidence>
<keyword evidence="3" id="KW-0862">Zinc</keyword>
<dbReference type="AlphaFoldDB" id="A0A934QVA1"/>
<feature type="binding site" evidence="3">
    <location>
        <position position="181"/>
    </location>
    <ligand>
        <name>Mg(2+)</name>
        <dbReference type="ChEBI" id="CHEBI:18420"/>
    </ligand>
</feature>
<dbReference type="SMART" id="SM00098">
    <property type="entry name" value="alkPPc"/>
    <property type="match status" value="1"/>
</dbReference>
<reference evidence="6" key="1">
    <citation type="submission" date="2020-12" db="EMBL/GenBank/DDBJ databases">
        <title>Prauserella sp. ASG 168, a novel actinomycete isolated from cave rock.</title>
        <authorList>
            <person name="Suriyachadkun C."/>
        </authorList>
    </citation>
    <scope>NUCLEOTIDE SEQUENCE</scope>
    <source>
        <strain evidence="6">ASG 168</strain>
    </source>
</reference>
<proteinExistence type="inferred from homology"/>
<keyword evidence="5" id="KW-0732">Signal</keyword>
<comment type="cofactor">
    <cofactor evidence="3">
        <name>Zn(2+)</name>
        <dbReference type="ChEBI" id="CHEBI:29105"/>
    </cofactor>
    <text evidence="3">Binds 2 Zn(2+) ions.</text>
</comment>
<evidence type="ECO:0000256" key="4">
    <source>
        <dbReference type="RuleBase" id="RU003946"/>
    </source>
</evidence>
<feature type="binding site" evidence="3">
    <location>
        <position position="380"/>
    </location>
    <ligand>
        <name>Zn(2+)</name>
        <dbReference type="ChEBI" id="CHEBI:29105"/>
        <label>2</label>
    </ligand>
</feature>
<dbReference type="SUPFAM" id="SSF53649">
    <property type="entry name" value="Alkaline phosphatase-like"/>
    <property type="match status" value="1"/>
</dbReference>
<dbReference type="PRINTS" id="PR00113">
    <property type="entry name" value="ALKPHPHTASE"/>
</dbReference>
<feature type="binding site" evidence="3">
    <location>
        <position position="379"/>
    </location>
    <ligand>
        <name>Zn(2+)</name>
        <dbReference type="ChEBI" id="CHEBI:29105"/>
        <label>2</label>
    </ligand>
</feature>
<protein>
    <submittedName>
        <fullName evidence="6">Alkaline phosphatase</fullName>
    </submittedName>
</protein>
<evidence type="ECO:0000256" key="5">
    <source>
        <dbReference type="SAM" id="SignalP"/>
    </source>
</evidence>
<evidence type="ECO:0000313" key="6">
    <source>
        <dbReference type="EMBL" id="MBK1785969.1"/>
    </source>
</evidence>
<organism evidence="6 7">
    <name type="scientific">Prauserella cavernicola</name>
    <dbReference type="NCBI Taxonomy" id="2800127"/>
    <lineage>
        <taxon>Bacteria</taxon>
        <taxon>Bacillati</taxon>
        <taxon>Actinomycetota</taxon>
        <taxon>Actinomycetes</taxon>
        <taxon>Pseudonocardiales</taxon>
        <taxon>Pseudonocardiaceae</taxon>
        <taxon>Prauserella</taxon>
    </lineage>
</organism>
<dbReference type="RefSeq" id="WP_200318964.1">
    <property type="nucleotide sequence ID" value="NZ_JAENJH010000003.1"/>
</dbReference>
<dbReference type="PANTHER" id="PTHR11596">
    <property type="entry name" value="ALKALINE PHOSPHATASE"/>
    <property type="match status" value="1"/>
</dbReference>
<name>A0A934QVA1_9PSEU</name>
<gene>
    <name evidence="6" type="ORF">JHE00_16680</name>
</gene>
<evidence type="ECO:0000256" key="3">
    <source>
        <dbReference type="PIRSR" id="PIRSR601952-2"/>
    </source>
</evidence>
<evidence type="ECO:0000313" key="7">
    <source>
        <dbReference type="Proteomes" id="UP000635245"/>
    </source>
</evidence>
<dbReference type="InterPro" id="IPR001952">
    <property type="entry name" value="Alkaline_phosphatase"/>
</dbReference>
<dbReference type="Gene3D" id="3.40.720.10">
    <property type="entry name" value="Alkaline Phosphatase, subunit A"/>
    <property type="match status" value="1"/>
</dbReference>
<feature type="chain" id="PRO_5037646341" evidence="5">
    <location>
        <begin position="35"/>
        <end position="618"/>
    </location>
</feature>
<feature type="binding site" evidence="3">
    <location>
        <position position="329"/>
    </location>
    <ligand>
        <name>Mg(2+)</name>
        <dbReference type="ChEBI" id="CHEBI:18420"/>
    </ligand>
</feature>
<feature type="signal peptide" evidence="5">
    <location>
        <begin position="1"/>
        <end position="34"/>
    </location>
</feature>
<sequence>MRSRVHTRTRNLVVTGTALGIAAAITLPTGVASAAESPAPKNIIVLISDGGGYNHFDLASLYEQGQSYHQVDVDPATGAVERVPGTPTQVYEQWPVQVAQSHYAANGRGDYVTERAWGDFGWVSSGATDSAAAATALGTGVKTNNGVIGFDPEGERLLTVGEQAKEVGKKVGLVTSVPFNHATPAGFIAHNADRNDYQGLATEMIDSGADVIMGGGHPNFTDAHTSRASNWTWISQPDFERVSSGGTDFSYVESRGDFEALAEGASVPDKVFGLAQVAETLQYNRPGLGNDDVLPGTDPRNDVPGLDTMTQGALNVLEQDDDGFFLMVEGGAVDWAGHANQTTRAVEEQVEFNDAVNAVNDWVEQNSSWEETLVLVTADHETGYLAGPGSNPAWTPMTGAAGELPQVSWHSGGHTNALVPFYAKGAGSDILQARADKWDTVRGAYLDNTAIGETVFDLLGHGPAAGESSVALEADVPLSAPGGALSMVVDGVDPVVFAGASREQSAALPEVTVVDSRNEVQARGQGWTVSGSASEFAAGNRKFGAENLRWDPRVVRSESNAPAGPSATLEGPAALADTDRVNRYGTTVLSADLGLSVPQQASSGRYGSEITLTLFAKD</sequence>
<dbReference type="Proteomes" id="UP000635245">
    <property type="component" value="Unassembled WGS sequence"/>
</dbReference>
<evidence type="ECO:0000256" key="2">
    <source>
        <dbReference type="PIRSR" id="PIRSR601952-1"/>
    </source>
</evidence>
<dbReference type="InterPro" id="IPR017850">
    <property type="entry name" value="Alkaline_phosphatase_core_sf"/>
</dbReference>
<feature type="binding site" evidence="3">
    <location>
        <position position="334"/>
    </location>
    <ligand>
        <name>Zn(2+)</name>
        <dbReference type="ChEBI" id="CHEBI:29105"/>
        <label>2</label>
    </ligand>
</feature>
<comment type="similarity">
    <text evidence="4">Belongs to the alkaline phosphatase family.</text>
</comment>
<dbReference type="GO" id="GO:0046872">
    <property type="term" value="F:metal ion binding"/>
    <property type="evidence" value="ECO:0007669"/>
    <property type="project" value="UniProtKB-KW"/>
</dbReference>
<keyword evidence="1" id="KW-0597">Phosphoprotein</keyword>
<feature type="binding site" evidence="3">
    <location>
        <position position="338"/>
    </location>
    <ligand>
        <name>Zn(2+)</name>
        <dbReference type="ChEBI" id="CHEBI:29105"/>
        <label>2</label>
    </ligand>
</feature>
<keyword evidence="3" id="KW-0479">Metal-binding</keyword>
<keyword evidence="3" id="KW-0460">Magnesium</keyword>
<dbReference type="Pfam" id="PF00245">
    <property type="entry name" value="Alk_phosphatase"/>
    <property type="match status" value="1"/>
</dbReference>
<comment type="caution">
    <text evidence="6">The sequence shown here is derived from an EMBL/GenBank/DDBJ whole genome shotgun (WGS) entry which is preliminary data.</text>
</comment>
<keyword evidence="7" id="KW-1185">Reference proteome</keyword>
<dbReference type="GO" id="GO:0004035">
    <property type="term" value="F:alkaline phosphatase activity"/>
    <property type="evidence" value="ECO:0007669"/>
    <property type="project" value="TreeGrafter"/>
</dbReference>